<dbReference type="EMBL" id="CAKXZS010000024">
    <property type="protein sequence ID" value="CAH2402978.1"/>
    <property type="molecule type" value="Genomic_DNA"/>
</dbReference>
<dbReference type="Pfam" id="PF10081">
    <property type="entry name" value="Abhydrolase_9"/>
    <property type="match status" value="1"/>
</dbReference>
<feature type="transmembrane region" description="Helical" evidence="1">
    <location>
        <begin position="37"/>
        <end position="62"/>
    </location>
</feature>
<feature type="transmembrane region" description="Helical" evidence="1">
    <location>
        <begin position="74"/>
        <end position="98"/>
    </location>
</feature>
<dbReference type="RefSeq" id="WP_254026358.1">
    <property type="nucleotide sequence ID" value="NZ_CAKXZS010000024.1"/>
</dbReference>
<organism evidence="4 5">
    <name type="scientific">Mesorhizobium ventifaucium</name>
    <dbReference type="NCBI Taxonomy" id="666020"/>
    <lineage>
        <taxon>Bacteria</taxon>
        <taxon>Pseudomonadati</taxon>
        <taxon>Pseudomonadota</taxon>
        <taxon>Alphaproteobacteria</taxon>
        <taxon>Hyphomicrobiales</taxon>
        <taxon>Phyllobacteriaceae</taxon>
        <taxon>Mesorhizobium</taxon>
    </lineage>
</organism>
<keyword evidence="5" id="KW-1185">Reference proteome</keyword>
<keyword evidence="1" id="KW-0812">Transmembrane</keyword>
<dbReference type="InterPro" id="IPR012037">
    <property type="entry name" value="Alpha/beta-hydrolase_fam"/>
</dbReference>
<sequence length="555" mass="61242">MRSWVTRFWRSLAAGGLVLGTLFFVASLTPTLIPRTYLTQGVLSGACFAVGYGVGVAWRGLWTYMELPEPRERLLVALKIVAAAVCAAIAILFLWWAAEWQNSIRRLMDLEPVTSAHPFEICLIAIVTFLVVIALARLFKGISRLIAERSGRFVPRRVSRVIGFAVAILLFWAVANGVLVRYALRVADSSFAALDALIEPDRPQPESPLKTGSPASLVGWEELGRAGREFIATGPTAAEIAAFTHANALEPIRVYVGLRVADTAEDRAQIALEELKRLSAFERSVLVVVTPTGSGWVDPAAMNSVEYLHRGDVASVAQQYSYLSSPLSLLFEPEYGSEAAQALFAAVYGYWTTLPRESRPKLYLHGLSLGALNSEKSAELFEILGDPIQGALWSGPPFEARMWRSVTEHRNPGSPAWLPQFRDGSFIRFVNQDGGPDPTDAPWGPLRIVYLQYASDAITFFDYRDFYRRPAWMDAPRGPDVSPELRWYPVVTMLQLALDMAVATGTPMGYGHVFAPEHYVNAWLAVTDPQGWSADQIAQLKQHLAARARPCDGCL</sequence>
<dbReference type="InterPro" id="IPR027788">
    <property type="entry name" value="Alpha/beta-hydrolase_N_dom"/>
</dbReference>
<reference evidence="4" key="1">
    <citation type="submission" date="2022-03" db="EMBL/GenBank/DDBJ databases">
        <authorList>
            <person name="Brunel B."/>
        </authorList>
    </citation>
    <scope>NUCLEOTIDE SEQUENCE</scope>
    <source>
        <strain evidence="4">STM4922sample</strain>
    </source>
</reference>
<dbReference type="Proteomes" id="UP001152604">
    <property type="component" value="Unassembled WGS sequence"/>
</dbReference>
<evidence type="ECO:0000313" key="5">
    <source>
        <dbReference type="Proteomes" id="UP001152604"/>
    </source>
</evidence>
<feature type="domain" description="Alpha/beta-hydrolase catalytic" evidence="2">
    <location>
        <begin position="252"/>
        <end position="540"/>
    </location>
</feature>
<proteinExistence type="predicted"/>
<evidence type="ECO:0000313" key="4">
    <source>
        <dbReference type="EMBL" id="CAH2402978.1"/>
    </source>
</evidence>
<dbReference type="Pfam" id="PF15420">
    <property type="entry name" value="Abhydrolase_9_N"/>
    <property type="match status" value="1"/>
</dbReference>
<dbReference type="PIRSF" id="PIRSF007542">
    <property type="entry name" value="UCP007542"/>
    <property type="match status" value="1"/>
</dbReference>
<feature type="domain" description="Alpha/beta-hydrolase N-terminal" evidence="3">
    <location>
        <begin position="28"/>
        <end position="235"/>
    </location>
</feature>
<gene>
    <name evidence="4" type="ORF">MES4922_300151</name>
</gene>
<evidence type="ECO:0000256" key="1">
    <source>
        <dbReference type="SAM" id="Phobius"/>
    </source>
</evidence>
<comment type="caution">
    <text evidence="4">The sequence shown here is derived from an EMBL/GenBank/DDBJ whole genome shotgun (WGS) entry which is preliminary data.</text>
</comment>
<accession>A0ABM9E1L0</accession>
<name>A0ABM9E1L0_9HYPH</name>
<evidence type="ECO:0000259" key="2">
    <source>
        <dbReference type="Pfam" id="PF10081"/>
    </source>
</evidence>
<evidence type="ECO:0000259" key="3">
    <source>
        <dbReference type="Pfam" id="PF15420"/>
    </source>
</evidence>
<feature type="transmembrane region" description="Helical" evidence="1">
    <location>
        <begin position="118"/>
        <end position="139"/>
    </location>
</feature>
<protein>
    <recommendedName>
        <fullName evidence="6">Alpha/beta-hydrolase family protein</fullName>
    </recommendedName>
</protein>
<dbReference type="InterPro" id="IPR027787">
    <property type="entry name" value="Alpha/beta-hydrolase_catalytic"/>
</dbReference>
<keyword evidence="1" id="KW-0472">Membrane</keyword>
<evidence type="ECO:0008006" key="6">
    <source>
        <dbReference type="Google" id="ProtNLM"/>
    </source>
</evidence>
<keyword evidence="1" id="KW-1133">Transmembrane helix</keyword>
<feature type="transmembrane region" description="Helical" evidence="1">
    <location>
        <begin position="160"/>
        <end position="184"/>
    </location>
</feature>